<dbReference type="Proteomes" id="UP000447355">
    <property type="component" value="Unassembled WGS sequence"/>
</dbReference>
<keyword evidence="1" id="KW-0472">Membrane</keyword>
<evidence type="ECO:0000313" key="2">
    <source>
        <dbReference type="EMBL" id="MYM92652.1"/>
    </source>
</evidence>
<feature type="transmembrane region" description="Helical" evidence="1">
    <location>
        <begin position="66"/>
        <end position="84"/>
    </location>
</feature>
<name>A0A845GGV2_9BURK</name>
<sequence>MLYVEKDRWGRVDRTFVWFDDQDLNDRPYQWAGTIHPDDRKYGSDSGKVFVPGTALTAASTSSRGIGAGLTFTWVFLFSIPFRYPMTSTVLLLYD</sequence>
<organism evidence="2 3">
    <name type="scientific">Duganella vulcania</name>
    <dbReference type="NCBI Taxonomy" id="2692166"/>
    <lineage>
        <taxon>Bacteria</taxon>
        <taxon>Pseudomonadati</taxon>
        <taxon>Pseudomonadota</taxon>
        <taxon>Betaproteobacteria</taxon>
        <taxon>Burkholderiales</taxon>
        <taxon>Oxalobacteraceae</taxon>
        <taxon>Telluria group</taxon>
        <taxon>Duganella</taxon>
    </lineage>
</organism>
<keyword evidence="1" id="KW-1133">Transmembrane helix</keyword>
<protein>
    <submittedName>
        <fullName evidence="2">Uncharacterized protein</fullName>
    </submittedName>
</protein>
<proteinExistence type="predicted"/>
<keyword evidence="1" id="KW-0812">Transmembrane</keyword>
<evidence type="ECO:0000256" key="1">
    <source>
        <dbReference type="SAM" id="Phobius"/>
    </source>
</evidence>
<comment type="caution">
    <text evidence="2">The sequence shown here is derived from an EMBL/GenBank/DDBJ whole genome shotgun (WGS) entry which is preliminary data.</text>
</comment>
<dbReference type="EMBL" id="WWCX01000001">
    <property type="protein sequence ID" value="MYM92652.1"/>
    <property type="molecule type" value="Genomic_DNA"/>
</dbReference>
<reference evidence="2" key="1">
    <citation type="submission" date="2019-12" db="EMBL/GenBank/DDBJ databases">
        <title>Novel species isolated from a subtropical stream in China.</title>
        <authorList>
            <person name="Lu H."/>
        </authorList>
    </citation>
    <scope>NUCLEOTIDE SEQUENCE [LARGE SCALE GENOMIC DNA]</scope>
    <source>
        <strain evidence="2">FT81W</strain>
    </source>
</reference>
<dbReference type="RefSeq" id="WP_161081911.1">
    <property type="nucleotide sequence ID" value="NZ_WWCX01000001.1"/>
</dbReference>
<gene>
    <name evidence="2" type="ORF">GTP90_02115</name>
</gene>
<evidence type="ECO:0000313" key="3">
    <source>
        <dbReference type="Proteomes" id="UP000447355"/>
    </source>
</evidence>
<dbReference type="AlphaFoldDB" id="A0A845GGV2"/>
<accession>A0A845GGV2</accession>